<dbReference type="GO" id="GO:0045717">
    <property type="term" value="P:negative regulation of fatty acid biosynthetic process"/>
    <property type="evidence" value="ECO:0007669"/>
    <property type="project" value="UniProtKB-ARBA"/>
</dbReference>
<keyword evidence="11" id="KW-0472">Membrane</keyword>
<accession>A0A7Z0C6C9</accession>
<dbReference type="Gene3D" id="1.10.510.10">
    <property type="entry name" value="Transferase(Phosphotransferase) domain 1"/>
    <property type="match status" value="1"/>
</dbReference>
<evidence type="ECO:0000313" key="13">
    <source>
        <dbReference type="EMBL" id="NYI12069.1"/>
    </source>
</evidence>
<feature type="compositionally biased region" description="Polar residues" evidence="10">
    <location>
        <begin position="469"/>
        <end position="481"/>
    </location>
</feature>
<feature type="region of interest" description="Disordered" evidence="10">
    <location>
        <begin position="387"/>
        <end position="429"/>
    </location>
</feature>
<dbReference type="Pfam" id="PF00069">
    <property type="entry name" value="Pkinase"/>
    <property type="match status" value="1"/>
</dbReference>
<feature type="compositionally biased region" description="Pro residues" evidence="10">
    <location>
        <begin position="340"/>
        <end position="355"/>
    </location>
</feature>
<comment type="catalytic activity">
    <reaction evidence="8">
        <text>L-threonyl-[protein] + ATP = O-phospho-L-threonyl-[protein] + ADP + H(+)</text>
        <dbReference type="Rhea" id="RHEA:46608"/>
        <dbReference type="Rhea" id="RHEA-COMP:11060"/>
        <dbReference type="Rhea" id="RHEA-COMP:11605"/>
        <dbReference type="ChEBI" id="CHEBI:15378"/>
        <dbReference type="ChEBI" id="CHEBI:30013"/>
        <dbReference type="ChEBI" id="CHEBI:30616"/>
        <dbReference type="ChEBI" id="CHEBI:61977"/>
        <dbReference type="ChEBI" id="CHEBI:456216"/>
        <dbReference type="EC" id="2.7.11.1"/>
    </reaction>
</comment>
<evidence type="ECO:0000256" key="7">
    <source>
        <dbReference type="ARBA" id="ARBA00022840"/>
    </source>
</evidence>
<comment type="catalytic activity">
    <reaction evidence="9">
        <text>L-seryl-[protein] + ATP = O-phospho-L-seryl-[protein] + ADP + H(+)</text>
        <dbReference type="Rhea" id="RHEA:17989"/>
        <dbReference type="Rhea" id="RHEA-COMP:9863"/>
        <dbReference type="Rhea" id="RHEA-COMP:11604"/>
        <dbReference type="ChEBI" id="CHEBI:15378"/>
        <dbReference type="ChEBI" id="CHEBI:29999"/>
        <dbReference type="ChEBI" id="CHEBI:30616"/>
        <dbReference type="ChEBI" id="CHEBI:83421"/>
        <dbReference type="ChEBI" id="CHEBI:456216"/>
        <dbReference type="EC" id="2.7.11.1"/>
    </reaction>
</comment>
<dbReference type="AlphaFoldDB" id="A0A7Z0C6C9"/>
<gene>
    <name evidence="13" type="ORF">BKA05_003584</name>
</gene>
<evidence type="ECO:0000256" key="6">
    <source>
        <dbReference type="ARBA" id="ARBA00022777"/>
    </source>
</evidence>
<feature type="region of interest" description="Disordered" evidence="10">
    <location>
        <begin position="448"/>
        <end position="522"/>
    </location>
</feature>
<evidence type="ECO:0000256" key="5">
    <source>
        <dbReference type="ARBA" id="ARBA00022741"/>
    </source>
</evidence>
<keyword evidence="2" id="KW-0723">Serine/threonine-protein kinase</keyword>
<protein>
    <recommendedName>
        <fullName evidence="1">non-specific serine/threonine protein kinase</fullName>
        <ecNumber evidence="1">2.7.11.1</ecNumber>
    </recommendedName>
</protein>
<keyword evidence="6 13" id="KW-0418">Kinase</keyword>
<name>A0A7Z0C6C9_9ACTN</name>
<dbReference type="FunFam" id="3.30.200.20:FF:000035">
    <property type="entry name" value="Serine/threonine protein kinase Stk1"/>
    <property type="match status" value="1"/>
</dbReference>
<reference evidence="13 14" key="1">
    <citation type="submission" date="2020-07" db="EMBL/GenBank/DDBJ databases">
        <title>Sequencing the genomes of 1000 actinobacteria strains.</title>
        <authorList>
            <person name="Klenk H.-P."/>
        </authorList>
    </citation>
    <scope>NUCLEOTIDE SEQUENCE [LARGE SCALE GENOMIC DNA]</scope>
    <source>
        <strain evidence="13 14">DSM 18248</strain>
    </source>
</reference>
<dbReference type="PANTHER" id="PTHR43289:SF6">
    <property type="entry name" value="SERINE_THREONINE-PROTEIN KINASE NEKL-3"/>
    <property type="match status" value="1"/>
</dbReference>
<dbReference type="InterPro" id="IPR000719">
    <property type="entry name" value="Prot_kinase_dom"/>
</dbReference>
<feature type="compositionally biased region" description="Low complexity" evidence="10">
    <location>
        <begin position="323"/>
        <end position="332"/>
    </location>
</feature>
<dbReference type="CDD" id="cd14014">
    <property type="entry name" value="STKc_PknB_like"/>
    <property type="match status" value="1"/>
</dbReference>
<dbReference type="InterPro" id="IPR011009">
    <property type="entry name" value="Kinase-like_dom_sf"/>
</dbReference>
<keyword evidence="7" id="KW-0067">ATP-binding</keyword>
<dbReference type="InterPro" id="IPR005543">
    <property type="entry name" value="PASTA_dom"/>
</dbReference>
<feature type="domain" description="Protein kinase" evidence="12">
    <location>
        <begin position="26"/>
        <end position="287"/>
    </location>
</feature>
<keyword evidence="4" id="KW-0677">Repeat</keyword>
<dbReference type="PROSITE" id="PS50011">
    <property type="entry name" value="PROTEIN_KINASE_DOM"/>
    <property type="match status" value="1"/>
</dbReference>
<dbReference type="GO" id="GO:0004674">
    <property type="term" value="F:protein serine/threonine kinase activity"/>
    <property type="evidence" value="ECO:0007669"/>
    <property type="project" value="UniProtKB-KW"/>
</dbReference>
<dbReference type="InterPro" id="IPR008271">
    <property type="entry name" value="Ser/Thr_kinase_AS"/>
</dbReference>
<dbReference type="PROSITE" id="PS00108">
    <property type="entry name" value="PROTEIN_KINASE_ST"/>
    <property type="match status" value="1"/>
</dbReference>
<dbReference type="GO" id="GO:0005524">
    <property type="term" value="F:ATP binding"/>
    <property type="evidence" value="ECO:0007669"/>
    <property type="project" value="UniProtKB-KW"/>
</dbReference>
<dbReference type="Gene3D" id="3.30.200.20">
    <property type="entry name" value="Phosphorylase Kinase, domain 1"/>
    <property type="match status" value="1"/>
</dbReference>
<evidence type="ECO:0000256" key="1">
    <source>
        <dbReference type="ARBA" id="ARBA00012513"/>
    </source>
</evidence>
<dbReference type="PANTHER" id="PTHR43289">
    <property type="entry name" value="MITOGEN-ACTIVATED PROTEIN KINASE KINASE KINASE 20-RELATED"/>
    <property type="match status" value="1"/>
</dbReference>
<feature type="transmembrane region" description="Helical" evidence="11">
    <location>
        <begin position="361"/>
        <end position="384"/>
    </location>
</feature>
<comment type="caution">
    <text evidence="13">The sequence shown here is derived from an EMBL/GenBank/DDBJ whole genome shotgun (WGS) entry which is preliminary data.</text>
</comment>
<evidence type="ECO:0000313" key="14">
    <source>
        <dbReference type="Proteomes" id="UP000537326"/>
    </source>
</evidence>
<dbReference type="FunFam" id="1.10.510.10:FF:000021">
    <property type="entry name" value="Serine/threonine protein kinase"/>
    <property type="match status" value="1"/>
</dbReference>
<evidence type="ECO:0000259" key="12">
    <source>
        <dbReference type="PROSITE" id="PS50011"/>
    </source>
</evidence>
<evidence type="ECO:0000256" key="10">
    <source>
        <dbReference type="SAM" id="MobiDB-lite"/>
    </source>
</evidence>
<keyword evidence="14" id="KW-1185">Reference proteome</keyword>
<proteinExistence type="predicted"/>
<organism evidence="13 14">
    <name type="scientific">Nocardioides marinus</name>
    <dbReference type="NCBI Taxonomy" id="374514"/>
    <lineage>
        <taxon>Bacteria</taxon>
        <taxon>Bacillati</taxon>
        <taxon>Actinomycetota</taxon>
        <taxon>Actinomycetes</taxon>
        <taxon>Propionibacteriales</taxon>
        <taxon>Nocardioidaceae</taxon>
        <taxon>Nocardioides</taxon>
    </lineage>
</organism>
<dbReference type="EMBL" id="JACBZI010000001">
    <property type="protein sequence ID" value="NYI12069.1"/>
    <property type="molecule type" value="Genomic_DNA"/>
</dbReference>
<keyword evidence="11" id="KW-1133">Transmembrane helix</keyword>
<sequence>MTPPETPGGPGALGDAGDFADDGRRYRLESRIATGGMGEVWRASDTTLGRTVAVKVLKREYADDPSFRSRFETEARHAASLHHPGIAAVFDFGEAEAVDGSGVPRPYLVMELVEGQPLSALLRPGAPMDPDAATDLMAQAADAIAAAHAAGIVHRDVKPANLIVTPDRKVKVTDFGIARAADSVGITQTGQVLGTPQYLSPEQARGTTATAASDVYSLGVVAFECLAGRRPFDAGSPVATALAHLNQPVPDLPGSVPADLAAVVRRALAKDPSDRYAGAAELAAALRSPGSAAAAAGAVAGPVGAADAATAVVPPVGTPDGPPDAAGEPATAVMGAVPADPTPTPTPTPTPVPPQDRPRSFPWATLLLTVALVAVVVLVVVLLLTGDDGDEEPADGPSSTPPTSQTSEPTTEPATPTEPATVEVDEADYVGRDYREVRERLDDLGLSPVLNELDNDGTHEAGTVDGLNPTGSLSEGDSITISYWGEAPATEEPTPEPTPTETPTPSESSSPLLGAPSEEATQ</sequence>
<evidence type="ECO:0000256" key="8">
    <source>
        <dbReference type="ARBA" id="ARBA00047899"/>
    </source>
</evidence>
<dbReference type="EC" id="2.7.11.1" evidence="1"/>
<evidence type="ECO:0000256" key="3">
    <source>
        <dbReference type="ARBA" id="ARBA00022679"/>
    </source>
</evidence>
<dbReference type="RefSeq" id="WP_179532669.1">
    <property type="nucleotide sequence ID" value="NZ_BAAAPP010000001.1"/>
</dbReference>
<evidence type="ECO:0000256" key="11">
    <source>
        <dbReference type="SAM" id="Phobius"/>
    </source>
</evidence>
<dbReference type="Proteomes" id="UP000537326">
    <property type="component" value="Unassembled WGS sequence"/>
</dbReference>
<feature type="region of interest" description="Disordered" evidence="10">
    <location>
        <begin position="314"/>
        <end position="357"/>
    </location>
</feature>
<keyword evidence="11" id="KW-0812">Transmembrane</keyword>
<evidence type="ECO:0000256" key="9">
    <source>
        <dbReference type="ARBA" id="ARBA00048679"/>
    </source>
</evidence>
<feature type="compositionally biased region" description="Low complexity" evidence="10">
    <location>
        <begin position="395"/>
        <end position="421"/>
    </location>
</feature>
<keyword evidence="3 13" id="KW-0808">Transferase</keyword>
<evidence type="ECO:0000256" key="2">
    <source>
        <dbReference type="ARBA" id="ARBA00022527"/>
    </source>
</evidence>
<dbReference type="SUPFAM" id="SSF56112">
    <property type="entry name" value="Protein kinase-like (PK-like)"/>
    <property type="match status" value="1"/>
</dbReference>
<dbReference type="SMART" id="SM00220">
    <property type="entry name" value="S_TKc"/>
    <property type="match status" value="1"/>
</dbReference>
<evidence type="ECO:0000256" key="4">
    <source>
        <dbReference type="ARBA" id="ARBA00022737"/>
    </source>
</evidence>
<keyword evidence="5" id="KW-0547">Nucleotide-binding</keyword>
<dbReference type="CDD" id="cd06577">
    <property type="entry name" value="PASTA_pknB"/>
    <property type="match status" value="1"/>
</dbReference>
<feature type="region of interest" description="Disordered" evidence="10">
    <location>
        <begin position="1"/>
        <end position="21"/>
    </location>
</feature>